<dbReference type="Gene3D" id="1.25.10.10">
    <property type="entry name" value="Leucine-rich Repeat Variant"/>
    <property type="match status" value="1"/>
</dbReference>
<evidence type="ECO:0000313" key="1">
    <source>
        <dbReference type="Proteomes" id="UP000504604"/>
    </source>
</evidence>
<dbReference type="FunFam" id="1.25.10.10:FF:000180">
    <property type="entry name" value="DnaJ homolog subfamily C GRV2"/>
    <property type="match status" value="1"/>
</dbReference>
<dbReference type="KEGG" id="sind:105179892"/>
<sequence>MPFKYAGYPMLLSAITVDKDDNNFLSSDRAHLLVASSELVWLMCESSSLNGEELVRDGGIPLLATLLSRCMCVVQPTTPATEPSATIVANIMRTFPVLGQFESARTEMLEFSGLVDDIVHCTALELVPAAIDAALQTIAHLSISSEIQNALLKAGVLWYLIPLLLQYDSTAEESDKTDAHGVGTSVLIAKNIHAVKASHALSRLSGLVDEEIPTPYNRAAADALRALLTPKLASMLKNKFAKDLLFTLNSNLESPEVKAADFAF</sequence>
<dbReference type="Proteomes" id="UP000504604">
    <property type="component" value="Unplaced"/>
</dbReference>
<dbReference type="RefSeq" id="XP_020547128.1">
    <property type="nucleotide sequence ID" value="XM_020691469.1"/>
</dbReference>
<reference evidence="2" key="1">
    <citation type="submission" date="2025-08" db="UniProtKB">
        <authorList>
            <consortium name="RefSeq"/>
        </authorList>
    </citation>
    <scope>IDENTIFICATION</scope>
</reference>
<accession>A0A8M8UKC9</accession>
<dbReference type="OrthoDB" id="999985at2759"/>
<organism evidence="1 2">
    <name type="scientific">Sesamum indicum</name>
    <name type="common">Oriental sesame</name>
    <name type="synonym">Sesamum orientale</name>
    <dbReference type="NCBI Taxonomy" id="4182"/>
    <lineage>
        <taxon>Eukaryota</taxon>
        <taxon>Viridiplantae</taxon>
        <taxon>Streptophyta</taxon>
        <taxon>Embryophyta</taxon>
        <taxon>Tracheophyta</taxon>
        <taxon>Spermatophyta</taxon>
        <taxon>Magnoliopsida</taxon>
        <taxon>eudicotyledons</taxon>
        <taxon>Gunneridae</taxon>
        <taxon>Pentapetalae</taxon>
        <taxon>asterids</taxon>
        <taxon>lamiids</taxon>
        <taxon>Lamiales</taxon>
        <taxon>Pedaliaceae</taxon>
        <taxon>Sesamum</taxon>
    </lineage>
</organism>
<keyword evidence="1" id="KW-1185">Reference proteome</keyword>
<dbReference type="GO" id="GO:0007032">
    <property type="term" value="P:endosome organization"/>
    <property type="evidence" value="ECO:0007669"/>
    <property type="project" value="InterPro"/>
</dbReference>
<dbReference type="InterPro" id="IPR011989">
    <property type="entry name" value="ARM-like"/>
</dbReference>
<dbReference type="SUPFAM" id="SSF48371">
    <property type="entry name" value="ARM repeat"/>
    <property type="match status" value="1"/>
</dbReference>
<name>A0A8M8UKC9_SESIN</name>
<evidence type="ECO:0000313" key="2">
    <source>
        <dbReference type="RefSeq" id="XP_020547128.1"/>
    </source>
</evidence>
<dbReference type="PANTHER" id="PTHR36983">
    <property type="entry name" value="DNAJ HOMOLOG SUBFAMILY C MEMBER 13"/>
    <property type="match status" value="1"/>
</dbReference>
<proteinExistence type="predicted"/>
<gene>
    <name evidence="2" type="primary">LOC105179892</name>
</gene>
<dbReference type="InterPro" id="IPR016024">
    <property type="entry name" value="ARM-type_fold"/>
</dbReference>
<dbReference type="InterPro" id="IPR044978">
    <property type="entry name" value="GRV2/DNAJC13"/>
</dbReference>
<dbReference type="GO" id="GO:0010008">
    <property type="term" value="C:endosome membrane"/>
    <property type="evidence" value="ECO:0007669"/>
    <property type="project" value="TreeGrafter"/>
</dbReference>
<dbReference type="AlphaFoldDB" id="A0A8M8UKC9"/>
<dbReference type="GeneID" id="105179892"/>
<dbReference type="GO" id="GO:2000641">
    <property type="term" value="P:regulation of early endosome to late endosome transport"/>
    <property type="evidence" value="ECO:0007669"/>
    <property type="project" value="InterPro"/>
</dbReference>
<dbReference type="PANTHER" id="PTHR36983:SF2">
    <property type="entry name" value="DNAJ HOMOLOG SUBFAMILY C MEMBER 13"/>
    <property type="match status" value="1"/>
</dbReference>
<protein>
    <submittedName>
        <fullName evidence="2">DnaJ homolog subfamily C GRV2-like</fullName>
    </submittedName>
</protein>
<dbReference type="GO" id="GO:0006898">
    <property type="term" value="P:receptor-mediated endocytosis"/>
    <property type="evidence" value="ECO:0007669"/>
    <property type="project" value="TreeGrafter"/>
</dbReference>